<dbReference type="PANTHER" id="PTHR48100">
    <property type="entry name" value="BROAD-SPECIFICITY PHOSPHATASE YOR283W-RELATED"/>
    <property type="match status" value="1"/>
</dbReference>
<comment type="caution">
    <text evidence="2">The sequence shown here is derived from an EMBL/GenBank/DDBJ whole genome shotgun (WGS) entry which is preliminary data.</text>
</comment>
<keyword evidence="3" id="KW-1185">Reference proteome</keyword>
<dbReference type="Proteomes" id="UP001500956">
    <property type="component" value="Unassembled WGS sequence"/>
</dbReference>
<feature type="region of interest" description="Disordered" evidence="1">
    <location>
        <begin position="23"/>
        <end position="42"/>
    </location>
</feature>
<dbReference type="PANTHER" id="PTHR48100:SF15">
    <property type="entry name" value="SEDOHEPTULOSE 1,7-BISPHOSPHATASE"/>
    <property type="match status" value="1"/>
</dbReference>
<dbReference type="SUPFAM" id="SSF53254">
    <property type="entry name" value="Phosphoglycerate mutase-like"/>
    <property type="match status" value="1"/>
</dbReference>
<dbReference type="CDD" id="cd07067">
    <property type="entry name" value="HP_PGM_like"/>
    <property type="match status" value="1"/>
</dbReference>
<dbReference type="EMBL" id="BAABID010000006">
    <property type="protein sequence ID" value="GAA4723336.1"/>
    <property type="molecule type" value="Genomic_DNA"/>
</dbReference>
<dbReference type="InterPro" id="IPR050275">
    <property type="entry name" value="PGM_Phosphatase"/>
</dbReference>
<reference evidence="3" key="1">
    <citation type="journal article" date="2019" name="Int. J. Syst. Evol. Microbiol.">
        <title>The Global Catalogue of Microorganisms (GCM) 10K type strain sequencing project: providing services to taxonomists for standard genome sequencing and annotation.</title>
        <authorList>
            <consortium name="The Broad Institute Genomics Platform"/>
            <consortium name="The Broad Institute Genome Sequencing Center for Infectious Disease"/>
            <person name="Wu L."/>
            <person name="Ma J."/>
        </authorList>
    </citation>
    <scope>NUCLEOTIDE SEQUENCE [LARGE SCALE GENOMIC DNA]</scope>
    <source>
        <strain evidence="3">JCM 18063</strain>
    </source>
</reference>
<dbReference type="RefSeq" id="WP_172150968.1">
    <property type="nucleotide sequence ID" value="NZ_BAABID010000006.1"/>
</dbReference>
<dbReference type="Pfam" id="PF00300">
    <property type="entry name" value="His_Phos_1"/>
    <property type="match status" value="2"/>
</dbReference>
<gene>
    <name evidence="2" type="ORF">GCM10023216_11110</name>
</gene>
<sequence>MELPVSDSPRLVLLRHGDTAWASEGRHTGRTDVPLTPAGEAEARRAGDRLHGLDPALVLCSPLQRARRTAELAGYPDAVVDADLAEWDYGPVEGRTSAEVGAVLGRPYEIFRDGVAVPGLSVPGLAAPGLSVPGLAAPGLSAPPSSGESLAQVRARAERVLQRVRPVLADGGTVLAVAHGHLLRVLATAWLEVDATFGAHLELGCAAVCALGRSHHLPTIEAWNLVDAG</sequence>
<protein>
    <submittedName>
        <fullName evidence="2">Acid phosphatase</fullName>
    </submittedName>
</protein>
<dbReference type="SMART" id="SM00855">
    <property type="entry name" value="PGAM"/>
    <property type="match status" value="1"/>
</dbReference>
<evidence type="ECO:0000256" key="1">
    <source>
        <dbReference type="SAM" id="MobiDB-lite"/>
    </source>
</evidence>
<dbReference type="InterPro" id="IPR029033">
    <property type="entry name" value="His_PPase_superfam"/>
</dbReference>
<evidence type="ECO:0000313" key="2">
    <source>
        <dbReference type="EMBL" id="GAA4723336.1"/>
    </source>
</evidence>
<dbReference type="InterPro" id="IPR013078">
    <property type="entry name" value="His_Pase_superF_clade-1"/>
</dbReference>
<accession>A0ABP8Y8C6</accession>
<dbReference type="Gene3D" id="3.40.50.1240">
    <property type="entry name" value="Phosphoglycerate mutase-like"/>
    <property type="match status" value="1"/>
</dbReference>
<name>A0ABP8Y8C6_9MICO</name>
<evidence type="ECO:0000313" key="3">
    <source>
        <dbReference type="Proteomes" id="UP001500956"/>
    </source>
</evidence>
<proteinExistence type="predicted"/>
<organism evidence="2 3">
    <name type="scientific">Isoptericola chiayiensis</name>
    <dbReference type="NCBI Taxonomy" id="579446"/>
    <lineage>
        <taxon>Bacteria</taxon>
        <taxon>Bacillati</taxon>
        <taxon>Actinomycetota</taxon>
        <taxon>Actinomycetes</taxon>
        <taxon>Micrococcales</taxon>
        <taxon>Promicromonosporaceae</taxon>
        <taxon>Isoptericola</taxon>
    </lineage>
</organism>